<reference evidence="3" key="1">
    <citation type="submission" date="2014-05" db="EMBL/GenBank/DDBJ databases">
        <title>The genome and life-stage specific transcriptomes of Globodera pallida elucidate key aspects of plant parasitism by a cyst nematode.</title>
        <authorList>
            <person name="Cotton J.A."/>
            <person name="Lilley C.J."/>
            <person name="Jones L.M."/>
            <person name="Kikuchi T."/>
            <person name="Reid A.J."/>
            <person name="Thorpe P."/>
            <person name="Tsai I.J."/>
            <person name="Beasley H."/>
            <person name="Blok V."/>
            <person name="Cock P.J.A."/>
            <person name="Van den Akker S.E."/>
            <person name="Holroyd N."/>
            <person name="Hunt M."/>
            <person name="Mantelin S."/>
            <person name="Naghra H."/>
            <person name="Pain A."/>
            <person name="Palomares-Rius J.E."/>
            <person name="Zarowiecki M."/>
            <person name="Berriman M."/>
            <person name="Jones J.T."/>
            <person name="Urwin P.E."/>
        </authorList>
    </citation>
    <scope>NUCLEOTIDE SEQUENCE [LARGE SCALE GENOMIC DNA]</scope>
    <source>
        <strain evidence="3">Lindley</strain>
    </source>
</reference>
<accession>A0A183C5C2</accession>
<feature type="domain" description="Galectin" evidence="2">
    <location>
        <begin position="349"/>
        <end position="496"/>
    </location>
</feature>
<dbReference type="AlphaFoldDB" id="A0A183C5C2"/>
<dbReference type="Proteomes" id="UP000050741">
    <property type="component" value="Unassembled WGS sequence"/>
</dbReference>
<dbReference type="PROSITE" id="PS51304">
    <property type="entry name" value="GALECTIN"/>
    <property type="match status" value="2"/>
</dbReference>
<evidence type="ECO:0000256" key="1">
    <source>
        <dbReference type="ARBA" id="ARBA00022734"/>
    </source>
</evidence>
<dbReference type="GO" id="GO:0030246">
    <property type="term" value="F:carbohydrate binding"/>
    <property type="evidence" value="ECO:0007669"/>
    <property type="project" value="UniProtKB-KW"/>
</dbReference>
<sequence length="826" mass="95476">MLICYPSTVATHPLGTEHIINGMSVNSELFNVDGNVKNSLAKECKELLIGFSNKKYQDKAFWHGIKVYTVRKSDGTIAMKLSTSLVGQEHGHSFEIPQAQRQFIIHFGNERELFTYVTIDGGEPVEVEGEKAKREAYKQLAPRGARLKDFVGFWTLGLDVLPWMNHTMRLHVERSCDCVMEAWNNKLEANHLIHIRMLTSKYTRNVTFKLFTSGWKAHKALMSFFISCNGGVVFMRAARERHVNGGFYFDDDDHLDCGKNQSTQLEFRIALTKYSYGIVMGRLKNNKYHLKRLYGEEFFPLNWWQGLPFDLMDHYKLSGEFMLLNDPPPVMPFKNIEKNYKPKMQTDRFNTFPVDNLLDGTLLTFRVRPHNPKNYTFNISLLHNRPEEHPTIGKTVLKIQVYPNRLRLSSSFVEDKEIKDRFTDVPHNIERDLLELNITVLRDGYKFIINGEFVNSTKLNYFSYPAVLPLWATNNVRIEGKIDQLGPPRVNMPRFRYSLGANIRRGFTKFTKKLRSLLNYNDTITIEVEVYNTSKYFAIYLMDESLEPSKKIGHVVLALYFTVDKATLTQCGYHLHQNGLDEMESNGSDFPNMTSFGYPVDNRLNPNGQKFIITIKCEEKHFAISLDEVDFVELKCPYPTIEKNDVTMPPWAVDHIQIVGEVYVYTLEITQPEISTPQFWMGVDHTEAVLQPGDLINVKINKTLGEERDFNVTVNLFYEALQFHKKVGKTVMNMTFIYKKKNGTLYFTSYDNGLKGSKLCYNNTLDMTLASQELDFDIEVILNKTTNTTGFEVTLNDVYMYTYMDGLPAWAVHYITICTVFESRDL</sequence>
<evidence type="ECO:0000313" key="4">
    <source>
        <dbReference type="WBParaSite" id="GPLIN_000806700"/>
    </source>
</evidence>
<protein>
    <submittedName>
        <fullName evidence="4">Galectin domain-containing protein</fullName>
    </submittedName>
</protein>
<feature type="domain" description="Galectin" evidence="2">
    <location>
        <begin position="510"/>
        <end position="670"/>
    </location>
</feature>
<dbReference type="WBParaSite" id="GPLIN_000806700">
    <property type="protein sequence ID" value="GPLIN_000806700"/>
    <property type="gene ID" value="GPLIN_000806700"/>
</dbReference>
<dbReference type="Gene3D" id="2.60.120.200">
    <property type="match status" value="1"/>
</dbReference>
<dbReference type="InterPro" id="IPR001079">
    <property type="entry name" value="Galectin_CRD"/>
</dbReference>
<evidence type="ECO:0000313" key="3">
    <source>
        <dbReference type="Proteomes" id="UP000050741"/>
    </source>
</evidence>
<reference evidence="4" key="2">
    <citation type="submission" date="2016-06" db="UniProtKB">
        <authorList>
            <consortium name="WormBaseParasite"/>
        </authorList>
    </citation>
    <scope>IDENTIFICATION</scope>
</reference>
<evidence type="ECO:0000259" key="2">
    <source>
        <dbReference type="PROSITE" id="PS51304"/>
    </source>
</evidence>
<proteinExistence type="predicted"/>
<organism evidence="3 4">
    <name type="scientific">Globodera pallida</name>
    <name type="common">Potato cyst nematode worm</name>
    <name type="synonym">Heterodera pallida</name>
    <dbReference type="NCBI Taxonomy" id="36090"/>
    <lineage>
        <taxon>Eukaryota</taxon>
        <taxon>Metazoa</taxon>
        <taxon>Ecdysozoa</taxon>
        <taxon>Nematoda</taxon>
        <taxon>Chromadorea</taxon>
        <taxon>Rhabditida</taxon>
        <taxon>Tylenchina</taxon>
        <taxon>Tylenchomorpha</taxon>
        <taxon>Tylenchoidea</taxon>
        <taxon>Heteroderidae</taxon>
        <taxon>Heteroderinae</taxon>
        <taxon>Globodera</taxon>
    </lineage>
</organism>
<keyword evidence="1" id="KW-0430">Lectin</keyword>
<keyword evidence="3" id="KW-1185">Reference proteome</keyword>
<name>A0A183C5C2_GLOPA</name>